<protein>
    <submittedName>
        <fullName evidence="2">Uncharacterized protein</fullName>
    </submittedName>
</protein>
<organism evidence="2 3">
    <name type="scientific">Ilex paraguariensis</name>
    <name type="common">yerba mate</name>
    <dbReference type="NCBI Taxonomy" id="185542"/>
    <lineage>
        <taxon>Eukaryota</taxon>
        <taxon>Viridiplantae</taxon>
        <taxon>Streptophyta</taxon>
        <taxon>Embryophyta</taxon>
        <taxon>Tracheophyta</taxon>
        <taxon>Spermatophyta</taxon>
        <taxon>Magnoliopsida</taxon>
        <taxon>eudicotyledons</taxon>
        <taxon>Gunneridae</taxon>
        <taxon>Pentapetalae</taxon>
        <taxon>asterids</taxon>
        <taxon>campanulids</taxon>
        <taxon>Aquifoliales</taxon>
        <taxon>Aquifoliaceae</taxon>
        <taxon>Ilex</taxon>
    </lineage>
</organism>
<evidence type="ECO:0000313" key="2">
    <source>
        <dbReference type="EMBL" id="CAK9133980.1"/>
    </source>
</evidence>
<dbReference type="AlphaFoldDB" id="A0ABC8QRJ7"/>
<reference evidence="2 3" key="1">
    <citation type="submission" date="2024-02" db="EMBL/GenBank/DDBJ databases">
        <authorList>
            <person name="Vignale AGUSTIN F."/>
            <person name="Sosa J E."/>
            <person name="Modenutti C."/>
        </authorList>
    </citation>
    <scope>NUCLEOTIDE SEQUENCE [LARGE SCALE GENOMIC DNA]</scope>
</reference>
<proteinExistence type="predicted"/>
<dbReference type="Proteomes" id="UP001642360">
    <property type="component" value="Unassembled WGS sequence"/>
</dbReference>
<keyword evidence="3" id="KW-1185">Reference proteome</keyword>
<comment type="caution">
    <text evidence="2">The sequence shown here is derived from an EMBL/GenBank/DDBJ whole genome shotgun (WGS) entry which is preliminary data.</text>
</comment>
<name>A0ABC8QRJ7_9AQUA</name>
<gene>
    <name evidence="2" type="ORF">ILEXP_LOCUS911</name>
</gene>
<evidence type="ECO:0000313" key="3">
    <source>
        <dbReference type="Proteomes" id="UP001642360"/>
    </source>
</evidence>
<evidence type="ECO:0000256" key="1">
    <source>
        <dbReference type="SAM" id="MobiDB-lite"/>
    </source>
</evidence>
<dbReference type="EMBL" id="CAUOFW020000270">
    <property type="protein sequence ID" value="CAK9133980.1"/>
    <property type="molecule type" value="Genomic_DNA"/>
</dbReference>
<feature type="region of interest" description="Disordered" evidence="1">
    <location>
        <begin position="1"/>
        <end position="25"/>
    </location>
</feature>
<accession>A0ABC8QRJ7</accession>
<sequence length="70" mass="8002">MGDENTLQSTSEGGGDEEDNNSNESSVTQVMLNVYDLTPLNHYAVWFGFGIFHSGIEDRNWVLLKPWKFY</sequence>
<feature type="compositionally biased region" description="Polar residues" evidence="1">
    <location>
        <begin position="1"/>
        <end position="11"/>
    </location>
</feature>